<keyword evidence="2" id="KW-1185">Reference proteome</keyword>
<gene>
    <name evidence="1" type="ORF">DJ535_20455</name>
</gene>
<accession>A0ABY2PQ58</accession>
<name>A0ABY2PQ58_9ENTR</name>
<dbReference type="RefSeq" id="WP_048221393.1">
    <property type="nucleotide sequence ID" value="NZ_QFVP01000015.1"/>
</dbReference>
<sequence>MAGLADDRQNEELEAQHTFVKSVLAETNAIFGSSANRKFARDMVIEAIKTVPLVGGAVSATEKFIEGIAEIERETRLARLEMYLMGLNCNYDEDAEFRQEDMRSIIKKLAVDDEDAKTEYYTRLTLKLGRKPLSDMPSDIRLHFIRTVSTLTRYQIEFAREMKIRKTVPIYGTVSLEEAEVLHTGQSSGMAMKAVRALQNEGLLKEAPRPPRAGPPAEPLFDFTHDFNELMELLFHPTDFEPEAIGFKRKDVSDIILVGSRHFIDNLYVTYLPTALHKAGINAKMVNSDDNHLSTEWAPLYLHTNIHDDNGTKFIKLYLTREGKRPIVNQTVNYINCRFEERIYGRNKSNSQREVDFFLKEMDRVVRCVVGQMKELNYSAR</sequence>
<dbReference type="EMBL" id="QFVP01000015">
    <property type="protein sequence ID" value="THE34872.1"/>
    <property type="molecule type" value="Genomic_DNA"/>
</dbReference>
<protein>
    <submittedName>
        <fullName evidence="1">Uncharacterized protein</fullName>
    </submittedName>
</protein>
<reference evidence="1 2" key="1">
    <citation type="submission" date="2018-05" db="EMBL/GenBank/DDBJ databases">
        <title>Isolation and genomic analyses of lactose-positive bacteria from faecal samples of preterm neonates.</title>
        <authorList>
            <person name="Chen Y."/>
            <person name="Brook T.C."/>
            <person name="O'Neill I."/>
            <person name="Soe C.Z."/>
            <person name="Hall L.J."/>
            <person name="Hoyles L."/>
        </authorList>
    </citation>
    <scope>NUCLEOTIDE SEQUENCE [LARGE SCALE GENOMIC DNA]</scope>
    <source>
        <strain evidence="1 2">P080C CL</strain>
    </source>
</reference>
<comment type="caution">
    <text evidence="1">The sequence shown here is derived from an EMBL/GenBank/DDBJ whole genome shotgun (WGS) entry which is preliminary data.</text>
</comment>
<evidence type="ECO:0000313" key="1">
    <source>
        <dbReference type="EMBL" id="THE34872.1"/>
    </source>
</evidence>
<organism evidence="1 2">
    <name type="scientific">Citrobacter murliniae</name>
    <dbReference type="NCBI Taxonomy" id="67829"/>
    <lineage>
        <taxon>Bacteria</taxon>
        <taxon>Pseudomonadati</taxon>
        <taxon>Pseudomonadota</taxon>
        <taxon>Gammaproteobacteria</taxon>
        <taxon>Enterobacterales</taxon>
        <taxon>Enterobacteriaceae</taxon>
        <taxon>Citrobacter</taxon>
        <taxon>Citrobacter freundii complex</taxon>
    </lineage>
</organism>
<evidence type="ECO:0000313" key="2">
    <source>
        <dbReference type="Proteomes" id="UP000306790"/>
    </source>
</evidence>
<proteinExistence type="predicted"/>
<dbReference type="Proteomes" id="UP000306790">
    <property type="component" value="Unassembled WGS sequence"/>
</dbReference>